<dbReference type="PANTHER" id="PTHR47354">
    <property type="entry name" value="NADH OXIDOREDUCTASE HCR"/>
    <property type="match status" value="1"/>
</dbReference>
<evidence type="ECO:0000256" key="3">
    <source>
        <dbReference type="ARBA" id="ARBA00006401"/>
    </source>
</evidence>
<evidence type="ECO:0000256" key="7">
    <source>
        <dbReference type="ARBA" id="ARBA00023014"/>
    </source>
</evidence>
<evidence type="ECO:0000256" key="6">
    <source>
        <dbReference type="ARBA" id="ARBA00022857"/>
    </source>
</evidence>
<keyword evidence="11" id="KW-0479">Metal-binding</keyword>
<dbReference type="PANTHER" id="PTHR47354:SF5">
    <property type="entry name" value="PROTEIN RFBI"/>
    <property type="match status" value="1"/>
</dbReference>
<dbReference type="PRINTS" id="PR00410">
    <property type="entry name" value="PHEHYDRXLASE"/>
</dbReference>
<keyword evidence="5" id="KW-0001">2Fe-2S</keyword>
<dbReference type="PROSITE" id="PS01033">
    <property type="entry name" value="GLOBIN"/>
    <property type="match status" value="1"/>
</dbReference>
<protein>
    <recommendedName>
        <fullName evidence="4">nitric oxide dioxygenase</fullName>
        <ecNumber evidence="4">1.14.12.17</ecNumber>
    </recommendedName>
</protein>
<dbReference type="CDD" id="cd06187">
    <property type="entry name" value="O2ase_reductase_like"/>
    <property type="match status" value="1"/>
</dbReference>
<name>A0A238Y9D3_9PSEU</name>
<dbReference type="InterPro" id="IPR012292">
    <property type="entry name" value="Globin/Proto"/>
</dbReference>
<dbReference type="PROSITE" id="PS51384">
    <property type="entry name" value="FAD_FR"/>
    <property type="match status" value="1"/>
</dbReference>
<feature type="domain" description="Globin" evidence="13">
    <location>
        <begin position="20"/>
        <end position="156"/>
    </location>
</feature>
<evidence type="ECO:0000256" key="4">
    <source>
        <dbReference type="ARBA" id="ARBA00012229"/>
    </source>
</evidence>
<dbReference type="SUPFAM" id="SSF46458">
    <property type="entry name" value="Globin-like"/>
    <property type="match status" value="1"/>
</dbReference>
<dbReference type="EMBL" id="FZNW01000014">
    <property type="protein sequence ID" value="SNR67223.1"/>
    <property type="molecule type" value="Genomic_DNA"/>
</dbReference>
<dbReference type="Gene3D" id="2.40.30.10">
    <property type="entry name" value="Translation factors"/>
    <property type="match status" value="1"/>
</dbReference>
<keyword evidence="11" id="KW-0349">Heme</keyword>
<evidence type="ECO:0000259" key="14">
    <source>
        <dbReference type="PROSITE" id="PS51384"/>
    </source>
</evidence>
<dbReference type="InterPro" id="IPR001433">
    <property type="entry name" value="OxRdtase_FAD/NAD-bd"/>
</dbReference>
<dbReference type="Gene3D" id="1.10.490.10">
    <property type="entry name" value="Globins"/>
    <property type="match status" value="1"/>
</dbReference>
<dbReference type="InterPro" id="IPR017927">
    <property type="entry name" value="FAD-bd_FR_type"/>
</dbReference>
<keyword evidence="11" id="KW-0561">Oxygen transport</keyword>
<gene>
    <name evidence="15" type="ORF">SAMN06265360_11437</name>
</gene>
<evidence type="ECO:0000256" key="1">
    <source>
        <dbReference type="ARBA" id="ARBA00001970"/>
    </source>
</evidence>
<evidence type="ECO:0000313" key="16">
    <source>
        <dbReference type="Proteomes" id="UP000198348"/>
    </source>
</evidence>
<dbReference type="InterPro" id="IPR017938">
    <property type="entry name" value="Riboflavin_synthase-like_b-brl"/>
</dbReference>
<evidence type="ECO:0000256" key="12">
    <source>
        <dbReference type="SAM" id="MobiDB-lite"/>
    </source>
</evidence>
<dbReference type="EC" id="1.14.12.17" evidence="4"/>
<keyword evidence="7" id="KW-0411">Iron-sulfur</keyword>
<comment type="cofactor">
    <cofactor evidence="2">
        <name>FAD</name>
        <dbReference type="ChEBI" id="CHEBI:57692"/>
    </cofactor>
</comment>
<feature type="domain" description="FAD-binding FR-type" evidence="14">
    <location>
        <begin position="161"/>
        <end position="261"/>
    </location>
</feature>
<dbReference type="GO" id="GO:0051537">
    <property type="term" value="F:2 iron, 2 sulfur cluster binding"/>
    <property type="evidence" value="ECO:0007669"/>
    <property type="project" value="UniProtKB-KW"/>
</dbReference>
<dbReference type="GO" id="GO:0005344">
    <property type="term" value="F:oxygen carrier activity"/>
    <property type="evidence" value="ECO:0007669"/>
    <property type="project" value="UniProtKB-KW"/>
</dbReference>
<feature type="region of interest" description="Disordered" evidence="12">
    <location>
        <begin position="1"/>
        <end position="22"/>
    </location>
</feature>
<dbReference type="Pfam" id="PF00175">
    <property type="entry name" value="NAD_binding_1"/>
    <property type="match status" value="1"/>
</dbReference>
<evidence type="ECO:0000256" key="11">
    <source>
        <dbReference type="RuleBase" id="RU000356"/>
    </source>
</evidence>
<comment type="similarity">
    <text evidence="11">Belongs to the globin family.</text>
</comment>
<evidence type="ECO:0000256" key="5">
    <source>
        <dbReference type="ARBA" id="ARBA00022714"/>
    </source>
</evidence>
<dbReference type="Proteomes" id="UP000198348">
    <property type="component" value="Unassembled WGS sequence"/>
</dbReference>
<dbReference type="InterPro" id="IPR000971">
    <property type="entry name" value="Globin"/>
</dbReference>
<dbReference type="GO" id="GO:0020037">
    <property type="term" value="F:heme binding"/>
    <property type="evidence" value="ECO:0007669"/>
    <property type="project" value="InterPro"/>
</dbReference>
<keyword evidence="8" id="KW-0520">NAD</keyword>
<dbReference type="InterPro" id="IPR039261">
    <property type="entry name" value="FNR_nucleotide-bd"/>
</dbReference>
<comment type="catalytic activity">
    <reaction evidence="9">
        <text>2 nitric oxide + NADH + 2 O2 = 2 nitrate + NAD(+) + H(+)</text>
        <dbReference type="Rhea" id="RHEA:19469"/>
        <dbReference type="ChEBI" id="CHEBI:15378"/>
        <dbReference type="ChEBI" id="CHEBI:15379"/>
        <dbReference type="ChEBI" id="CHEBI:16480"/>
        <dbReference type="ChEBI" id="CHEBI:17632"/>
        <dbReference type="ChEBI" id="CHEBI:57540"/>
        <dbReference type="ChEBI" id="CHEBI:57945"/>
        <dbReference type="EC" id="1.14.12.17"/>
    </reaction>
</comment>
<dbReference type="CDD" id="cd19753">
    <property type="entry name" value="Mb-like_oxidoreductase"/>
    <property type="match status" value="1"/>
</dbReference>
<evidence type="ECO:0000256" key="2">
    <source>
        <dbReference type="ARBA" id="ARBA00001974"/>
    </source>
</evidence>
<comment type="cofactor">
    <cofactor evidence="1">
        <name>heme b</name>
        <dbReference type="ChEBI" id="CHEBI:60344"/>
    </cofactor>
</comment>
<comment type="catalytic activity">
    <reaction evidence="10">
        <text>2 nitric oxide + NADPH + 2 O2 = 2 nitrate + NADP(+) + H(+)</text>
        <dbReference type="Rhea" id="RHEA:19465"/>
        <dbReference type="ChEBI" id="CHEBI:15378"/>
        <dbReference type="ChEBI" id="CHEBI:15379"/>
        <dbReference type="ChEBI" id="CHEBI:16480"/>
        <dbReference type="ChEBI" id="CHEBI:17632"/>
        <dbReference type="ChEBI" id="CHEBI:57783"/>
        <dbReference type="ChEBI" id="CHEBI:58349"/>
        <dbReference type="EC" id="1.14.12.17"/>
    </reaction>
</comment>
<dbReference type="SUPFAM" id="SSF52343">
    <property type="entry name" value="Ferredoxin reductase-like, C-terminal NADP-linked domain"/>
    <property type="match status" value="1"/>
</dbReference>
<dbReference type="AlphaFoldDB" id="A0A238Y9D3"/>
<evidence type="ECO:0000259" key="13">
    <source>
        <dbReference type="PROSITE" id="PS01033"/>
    </source>
</evidence>
<dbReference type="InterPro" id="IPR050415">
    <property type="entry name" value="MRET"/>
</dbReference>
<keyword evidence="11" id="KW-0408">Iron</keyword>
<reference evidence="15 16" key="1">
    <citation type="submission" date="2017-06" db="EMBL/GenBank/DDBJ databases">
        <authorList>
            <person name="Kim H.J."/>
            <person name="Triplett B.A."/>
        </authorList>
    </citation>
    <scope>NUCLEOTIDE SEQUENCE [LARGE SCALE GENOMIC DNA]</scope>
    <source>
        <strain evidence="15 16">DSM 45207</strain>
    </source>
</reference>
<dbReference type="GO" id="GO:0008941">
    <property type="term" value="F:nitric oxide dioxygenase NAD(P)H activity"/>
    <property type="evidence" value="ECO:0007669"/>
    <property type="project" value="UniProtKB-EC"/>
</dbReference>
<dbReference type="Pfam" id="PF00970">
    <property type="entry name" value="FAD_binding_6"/>
    <property type="match status" value="1"/>
</dbReference>
<accession>A0A238Y9D3</accession>
<evidence type="ECO:0000313" key="15">
    <source>
        <dbReference type="EMBL" id="SNR67223.1"/>
    </source>
</evidence>
<dbReference type="SUPFAM" id="SSF63380">
    <property type="entry name" value="Riboflavin synthase domain-like"/>
    <property type="match status" value="1"/>
</dbReference>
<comment type="similarity">
    <text evidence="3">In the C-terminal section; belongs to the flavoprotein pyridine nucleotide cytochrome reductase family.</text>
</comment>
<dbReference type="InterPro" id="IPR009050">
    <property type="entry name" value="Globin-like_sf"/>
</dbReference>
<evidence type="ECO:0000256" key="9">
    <source>
        <dbReference type="ARBA" id="ARBA00048649"/>
    </source>
</evidence>
<evidence type="ECO:0000256" key="10">
    <source>
        <dbReference type="ARBA" id="ARBA00049433"/>
    </source>
</evidence>
<keyword evidence="16" id="KW-1185">Reference proteome</keyword>
<proteinExistence type="inferred from homology"/>
<sequence>MTLNAAIDDPDEHEGQHSAQQQRAERVVQLIRDSFAVVEPRSDEVARYFYAVLFTIAPETRDLFPVNMEVQRSRFFGALVRIVQMIDNRQELEPYLRQLGRDHRKFDVVERHFEAVGTALLAALKRYLGDEWTEEVERAWADAYAIVAGVMQEGAAADSGPAWWAGTVVEHRKLSSKVAVLRVQPDEPVPYRPGQYVSVETPQRQRMWRYLSPANPPSADGTIEFHVRSVPEGWVSRALVHHTRIGDRWRIGAPMGSLWLDHTGSRDLVMVAGGTGLAPMRAVLGELEQRSQPPNVELFFGGASHDDLYQLDELRQLAERYPWLTVTPVTEDGSEPGGAEGTLPDVVTSHGAWHGYDVLISGSPEMIRATVSRMLVTGTTFDQIYYDSFPTD</sequence>
<dbReference type="Pfam" id="PF00042">
    <property type="entry name" value="Globin"/>
    <property type="match status" value="1"/>
</dbReference>
<keyword evidence="6" id="KW-0521">NADP</keyword>
<dbReference type="GO" id="GO:0019825">
    <property type="term" value="F:oxygen binding"/>
    <property type="evidence" value="ECO:0007669"/>
    <property type="project" value="InterPro"/>
</dbReference>
<dbReference type="InterPro" id="IPR008333">
    <property type="entry name" value="Cbr1-like_FAD-bd_dom"/>
</dbReference>
<evidence type="ECO:0000256" key="8">
    <source>
        <dbReference type="ARBA" id="ARBA00023027"/>
    </source>
</evidence>
<keyword evidence="11" id="KW-0813">Transport</keyword>
<dbReference type="Gene3D" id="3.40.50.80">
    <property type="entry name" value="Nucleotide-binding domain of ferredoxin-NADP reductase (FNR) module"/>
    <property type="match status" value="1"/>
</dbReference>
<organism evidence="15 16">
    <name type="scientific">Haloechinothrix alba</name>
    <dbReference type="NCBI Taxonomy" id="664784"/>
    <lineage>
        <taxon>Bacteria</taxon>
        <taxon>Bacillati</taxon>
        <taxon>Actinomycetota</taxon>
        <taxon>Actinomycetes</taxon>
        <taxon>Pseudonocardiales</taxon>
        <taxon>Pseudonocardiaceae</taxon>
        <taxon>Haloechinothrix</taxon>
    </lineage>
</organism>
<dbReference type="OrthoDB" id="3213438at2"/>